<evidence type="ECO:0000313" key="3">
    <source>
        <dbReference type="Proteomes" id="UP000019805"/>
    </source>
</evidence>
<evidence type="ECO:0000313" key="2">
    <source>
        <dbReference type="EMBL" id="CDM24725.1"/>
    </source>
</evidence>
<dbReference type="HOGENOM" id="CLU_1493614_0_0_4"/>
<dbReference type="AlphaFoldDB" id="W8X9F3"/>
<feature type="region of interest" description="Disordered" evidence="1">
    <location>
        <begin position="128"/>
        <end position="147"/>
    </location>
</feature>
<dbReference type="EMBL" id="HG916765">
    <property type="protein sequence ID" value="CDM24725.1"/>
    <property type="molecule type" value="Genomic_DNA"/>
</dbReference>
<protein>
    <submittedName>
        <fullName evidence="2">Uncharacterized protein</fullName>
    </submittedName>
</protein>
<name>W8X9F3_CASD6</name>
<dbReference type="KEGG" id="cdn:BN940_11331"/>
<dbReference type="STRING" id="1437824.BN940_11331"/>
<dbReference type="Proteomes" id="UP000019805">
    <property type="component" value="Chromosome"/>
</dbReference>
<proteinExistence type="predicted"/>
<organism evidence="2 3">
    <name type="scientific">Castellaniella defragrans (strain DSM 12143 / CCUG 39792 / 65Phen)</name>
    <name type="common">Alcaligenes defragrans</name>
    <dbReference type="NCBI Taxonomy" id="1437824"/>
    <lineage>
        <taxon>Bacteria</taxon>
        <taxon>Pseudomonadati</taxon>
        <taxon>Pseudomonadota</taxon>
        <taxon>Betaproteobacteria</taxon>
        <taxon>Burkholderiales</taxon>
        <taxon>Alcaligenaceae</taxon>
        <taxon>Castellaniella</taxon>
    </lineage>
</organism>
<accession>W8X9F3</accession>
<feature type="region of interest" description="Disordered" evidence="1">
    <location>
        <begin position="93"/>
        <end position="118"/>
    </location>
</feature>
<gene>
    <name evidence="2" type="ORF">BN940_11331</name>
</gene>
<reference evidence="2 3" key="1">
    <citation type="journal article" date="2014" name="BMC Microbiol.">
        <title>The oxygen-independent metabolism of cyclic monoterpenes in Castellaniella defragrans 65Phen.</title>
        <authorList>
            <person name="Petasch J."/>
            <person name="Disch E.M."/>
            <person name="Markert S."/>
            <person name="Becher D."/>
            <person name="Schweder T."/>
            <person name="Huttel B."/>
            <person name="Reinhardt R."/>
            <person name="Harder J."/>
        </authorList>
    </citation>
    <scope>NUCLEOTIDE SEQUENCE [LARGE SCALE GENOMIC DNA]</scope>
    <source>
        <strain evidence="2">65Phen</strain>
    </source>
</reference>
<keyword evidence="3" id="KW-1185">Reference proteome</keyword>
<evidence type="ECO:0000256" key="1">
    <source>
        <dbReference type="SAM" id="MobiDB-lite"/>
    </source>
</evidence>
<sequence length="180" mass="19065">MTPITTIEMENTTHGAIPSKPAIAAVCASAPGTAQDSDVLVDDQADVVMDTREYQPSARCAIIPILARCAIPACPTRGHASGAIRRWRARAARRAGRLNPPRQIQRRKPGKGQIQGERLGGVQLQILETNDTGPSDGGRQSAVDDGVGQHQGIGADPAIHHTVAIEFARRKGHGVIARPP</sequence>